<evidence type="ECO:0000256" key="2">
    <source>
        <dbReference type="HAMAP-Rule" id="MF_02214"/>
    </source>
</evidence>
<keyword evidence="2" id="KW-0862">Zinc</keyword>
<feature type="binding site" evidence="2">
    <location>
        <position position="230"/>
    </location>
    <ligand>
        <name>Zn(2+)</name>
        <dbReference type="ChEBI" id="CHEBI:29105"/>
    </ligand>
</feature>
<keyword evidence="2" id="KW-0479">Metal-binding</keyword>
<dbReference type="SUPFAM" id="SSF53623">
    <property type="entry name" value="MurD-like peptide ligases, catalytic domain"/>
    <property type="match status" value="1"/>
</dbReference>
<dbReference type="InterPro" id="IPR013221">
    <property type="entry name" value="Mur_ligase_cen"/>
</dbReference>
<dbReference type="EC" id="6.3.5.13" evidence="2"/>
<dbReference type="InterPro" id="IPR013564">
    <property type="entry name" value="MurT_C"/>
</dbReference>
<feature type="active site" evidence="2">
    <location>
        <position position="354"/>
    </location>
</feature>
<feature type="binding site" evidence="2">
    <location>
        <position position="208"/>
    </location>
    <ligand>
        <name>Zn(2+)</name>
        <dbReference type="ChEBI" id="CHEBI:29105"/>
    </ligand>
</feature>
<dbReference type="EMBL" id="JACSNR010000001">
    <property type="protein sequence ID" value="MBM6922256.1"/>
    <property type="molecule type" value="Genomic_DNA"/>
</dbReference>
<keyword evidence="2" id="KW-0133">Cell shape</keyword>
<keyword evidence="2" id="KW-0961">Cell wall biogenesis/degradation</keyword>
<gene>
    <name evidence="2" type="primary">murT</name>
    <name evidence="5" type="ORF">H9X81_00925</name>
</gene>
<feature type="binding site" evidence="2">
    <location>
        <position position="227"/>
    </location>
    <ligand>
        <name>Zn(2+)</name>
        <dbReference type="ChEBI" id="CHEBI:29105"/>
    </ligand>
</feature>
<dbReference type="Pfam" id="PF08353">
    <property type="entry name" value="MurT_C"/>
    <property type="match status" value="1"/>
</dbReference>
<comment type="function">
    <text evidence="2">The lipid II isoglutaminyl synthase complex catalyzes the formation of alpha-D-isoglutamine in the cell wall lipid II stem peptide. The MurT subunit catalyzes the ATP-dependent amidation of D-glutamate residue of lipid II, converting it to an isoglutamine residue.</text>
</comment>
<dbReference type="RefSeq" id="WP_204719254.1">
    <property type="nucleotide sequence ID" value="NZ_JACSNR010000001.1"/>
</dbReference>
<keyword evidence="2" id="KW-0573">Peptidoglycan synthesis</keyword>
<keyword evidence="2" id="KW-0547">Nucleotide-binding</keyword>
<comment type="similarity">
    <text evidence="2">Belongs to the MurCDEF family. MurT subfamily.</text>
</comment>
<reference evidence="5 6" key="1">
    <citation type="journal article" date="2021" name="Sci. Rep.">
        <title>The distribution of antibiotic resistance genes in chicken gut microbiota commensals.</title>
        <authorList>
            <person name="Juricova H."/>
            <person name="Matiasovicova J."/>
            <person name="Kubasova T."/>
            <person name="Cejkova D."/>
            <person name="Rychlik I."/>
        </authorList>
    </citation>
    <scope>NUCLEOTIDE SEQUENCE [LARGE SCALE GENOMIC DNA]</scope>
    <source>
        <strain evidence="5 6">An564</strain>
    </source>
</reference>
<feature type="binding site" evidence="2">
    <location>
        <position position="205"/>
    </location>
    <ligand>
        <name>Zn(2+)</name>
        <dbReference type="ChEBI" id="CHEBI:29105"/>
    </ligand>
</feature>
<feature type="domain" description="Mur ligase central" evidence="3">
    <location>
        <begin position="51"/>
        <end position="190"/>
    </location>
</feature>
<name>A0ABS2GKX7_9FIRM</name>
<dbReference type="HAMAP" id="MF_02214">
    <property type="entry name" value="Lipid_II_synth_MurT"/>
    <property type="match status" value="1"/>
</dbReference>
<organism evidence="5 6">
    <name type="scientific">Hydrogenoanaerobacterium saccharovorans</name>
    <dbReference type="NCBI Taxonomy" id="474960"/>
    <lineage>
        <taxon>Bacteria</taxon>
        <taxon>Bacillati</taxon>
        <taxon>Bacillota</taxon>
        <taxon>Clostridia</taxon>
        <taxon>Eubacteriales</taxon>
        <taxon>Oscillospiraceae</taxon>
        <taxon>Hydrogenoanaerobacterium</taxon>
    </lineage>
</organism>
<comment type="caution">
    <text evidence="5">The sequence shown here is derived from an EMBL/GenBank/DDBJ whole genome shotgun (WGS) entry which is preliminary data.</text>
</comment>
<comment type="catalytic activity">
    <reaction evidence="2">
        <text>beta-D-GlcNAc-(1-&gt;4)-Mur2Ac(oyl-L-Ala-gamma-D-Glu-L-Lys-D-Ala-D-Ala)-di-trans,octa-cis-undecaprenyl diphosphate + ATP = beta-D-GlcNAc-(1-&gt;4)-Mur2Ac(oyl-L-Ala-gamma-D-O-P-Glu-L-Lys-D-Ala-D-Ala)-di-trans,octa-cis-undecaprenyl diphosphate + ADP</text>
        <dbReference type="Rhea" id="RHEA:59488"/>
        <dbReference type="ChEBI" id="CHEBI:30616"/>
        <dbReference type="ChEBI" id="CHEBI:60033"/>
        <dbReference type="ChEBI" id="CHEBI:143132"/>
        <dbReference type="ChEBI" id="CHEBI:456216"/>
    </reaction>
</comment>
<keyword evidence="6" id="KW-1185">Reference proteome</keyword>
<sequence>MRFALAVILGRLVRFAGKFIGRSTTLPGRIALRLDHAFLKKMKFDGKVIAVTGSNGKTTTQNLVAHILRENGYTVINNTEGSNLAAGVATTLLEHCTLGGRVRSDFVVLEVDERFTPIVFSQIPLDVFLVNNLLRDQVVRNGNPDIILAKISEAVPHARRLVLNADDPISQQLGDGRSDNVTFGMARTSRSTDTCLHLTHDAKVCPRCFGKMEYDFFHYNHIGSFHCPTCGYHTPTPDYLSDQVDFETGDFTINGLPAHVNYPTPFHFMNTTAAVAVCCTAGLPLEKAIAAAGTFEVSRERYDEFNVDGRKAILMLTKQNPVSLDQNIAYVLTKENPKTVALYVNNVIYTDDKDISWLYDVAFERLVGQVDWVVCSGSRAYDLAVRLELAGFDRDHMIIEDDNSKLREAMKRSEGTIWVLAASAFGDEDGILEVLR</sequence>
<evidence type="ECO:0000259" key="4">
    <source>
        <dbReference type="Pfam" id="PF08353"/>
    </source>
</evidence>
<comment type="subunit">
    <text evidence="2">Forms a heterodimer with GatD.</text>
</comment>
<dbReference type="Gene3D" id="3.40.1190.10">
    <property type="entry name" value="Mur-like, catalytic domain"/>
    <property type="match status" value="1"/>
</dbReference>
<keyword evidence="2" id="KW-0436">Ligase</keyword>
<comment type="catalytic activity">
    <reaction evidence="2">
        <text>beta-D-GlcNAc-(1-&gt;4)-Mur2Ac(oyl-L-Ala-gamma-D-Glu-L-Lys-D-Ala-D-Ala)-di-trans,octa-cis-undecaprenyl diphosphate + L-glutamine + ATP + H2O = beta-D-GlcNAc-(1-&gt;4)-Mur2Ac(oyl-L-Ala-D-isoglutaminyl-L-Lys-D-Ala-D-Ala)-di-trans,octa-cis-undecaprenyl diphosphate + L-glutamate + ADP + phosphate + H(+)</text>
        <dbReference type="Rhea" id="RHEA:57928"/>
        <dbReference type="ChEBI" id="CHEBI:15377"/>
        <dbReference type="ChEBI" id="CHEBI:15378"/>
        <dbReference type="ChEBI" id="CHEBI:29985"/>
        <dbReference type="ChEBI" id="CHEBI:30616"/>
        <dbReference type="ChEBI" id="CHEBI:43474"/>
        <dbReference type="ChEBI" id="CHEBI:58359"/>
        <dbReference type="ChEBI" id="CHEBI:60033"/>
        <dbReference type="ChEBI" id="CHEBI:62233"/>
        <dbReference type="ChEBI" id="CHEBI:456216"/>
        <dbReference type="EC" id="6.3.5.13"/>
    </reaction>
</comment>
<keyword evidence="2" id="KW-0067">ATP-binding</keyword>
<comment type="pathway">
    <text evidence="1 2">Cell wall biogenesis; peptidoglycan biosynthesis.</text>
</comment>
<proteinExistence type="inferred from homology"/>
<evidence type="ECO:0000256" key="1">
    <source>
        <dbReference type="ARBA" id="ARBA00004752"/>
    </source>
</evidence>
<dbReference type="Proteomes" id="UP000724149">
    <property type="component" value="Unassembled WGS sequence"/>
</dbReference>
<evidence type="ECO:0000259" key="3">
    <source>
        <dbReference type="Pfam" id="PF08245"/>
    </source>
</evidence>
<protein>
    <recommendedName>
        <fullName evidence="2">Lipid II isoglutaminyl synthase (glutamine-hydrolyzing) subunit MurT</fullName>
        <ecNumber evidence="2">6.3.5.13</ecNumber>
    </recommendedName>
</protein>
<comment type="catalytic activity">
    <reaction evidence="2">
        <text>beta-D-GlcNAc-(1-&gt;4)-Mur2Ac(oyl-L-Ala-gamma-D-O-P-Glu-L-Lys-D-Ala-D-Ala)-di-trans,octa-cis-undecaprenyl diphosphate + NH4(+) = beta-D-GlcNAc-(1-&gt;4)-Mur2Ac(oyl-L-Ala-D-isoglutaminyl-L-Lys-D-Ala-D-Ala)-di-trans,octa-cis-undecaprenyl diphosphate + phosphate + H(+)</text>
        <dbReference type="Rhea" id="RHEA:57932"/>
        <dbReference type="ChEBI" id="CHEBI:15378"/>
        <dbReference type="ChEBI" id="CHEBI:28938"/>
        <dbReference type="ChEBI" id="CHEBI:43474"/>
        <dbReference type="ChEBI" id="CHEBI:62233"/>
        <dbReference type="ChEBI" id="CHEBI:143132"/>
    </reaction>
</comment>
<dbReference type="InterPro" id="IPR036565">
    <property type="entry name" value="Mur-like_cat_sf"/>
</dbReference>
<evidence type="ECO:0000313" key="5">
    <source>
        <dbReference type="EMBL" id="MBM6922256.1"/>
    </source>
</evidence>
<dbReference type="PANTHER" id="PTHR23135:SF7">
    <property type="entry name" value="LIPID II ISOGLUTAMINYL SYNTHASE (GLUTAMINE-HYDROLYZING) SUBUNIT MURT"/>
    <property type="match status" value="1"/>
</dbReference>
<dbReference type="Pfam" id="PF08245">
    <property type="entry name" value="Mur_ligase_M"/>
    <property type="match status" value="1"/>
</dbReference>
<dbReference type="PANTHER" id="PTHR23135">
    <property type="entry name" value="MUR LIGASE FAMILY MEMBER"/>
    <property type="match status" value="1"/>
</dbReference>
<accession>A0ABS2GKX7</accession>
<dbReference type="InterPro" id="IPR043703">
    <property type="entry name" value="Lipid_II_synth_MurT"/>
</dbReference>
<feature type="domain" description="Lipid II isoglutaminyl synthase (glutamine-hydrolyzing) subunit MurT C-terminal" evidence="4">
    <location>
        <begin position="319"/>
        <end position="421"/>
    </location>
</feature>
<evidence type="ECO:0000313" key="6">
    <source>
        <dbReference type="Proteomes" id="UP000724149"/>
    </source>
</evidence>